<proteinExistence type="predicted"/>
<protein>
    <submittedName>
        <fullName evidence="1">Dna polymerase subunit gamma-1</fullName>
    </submittedName>
</protein>
<evidence type="ECO:0000313" key="1">
    <source>
        <dbReference type="EMBL" id="KAI4463308.1"/>
    </source>
</evidence>
<accession>A0ACB9T953</accession>
<evidence type="ECO:0000313" key="2">
    <source>
        <dbReference type="Proteomes" id="UP001056778"/>
    </source>
</evidence>
<gene>
    <name evidence="1" type="ORF">MML48_4g00020817</name>
</gene>
<reference evidence="1" key="1">
    <citation type="submission" date="2022-04" db="EMBL/GenBank/DDBJ databases">
        <title>Chromosome-scale genome assembly of Holotrichia oblita Faldermann.</title>
        <authorList>
            <person name="Rongchong L."/>
        </authorList>
    </citation>
    <scope>NUCLEOTIDE SEQUENCE</scope>
    <source>
        <strain evidence="1">81SQS9</strain>
    </source>
</reference>
<name>A0ACB9T953_HOLOL</name>
<comment type="caution">
    <text evidence="1">The sequence shown here is derived from an EMBL/GenBank/DDBJ whole genome shotgun (WGS) entry which is preliminary data.</text>
</comment>
<keyword evidence="2" id="KW-1185">Reference proteome</keyword>
<organism evidence="1 2">
    <name type="scientific">Holotrichia oblita</name>
    <name type="common">Chafer beetle</name>
    <dbReference type="NCBI Taxonomy" id="644536"/>
    <lineage>
        <taxon>Eukaryota</taxon>
        <taxon>Metazoa</taxon>
        <taxon>Ecdysozoa</taxon>
        <taxon>Arthropoda</taxon>
        <taxon>Hexapoda</taxon>
        <taxon>Insecta</taxon>
        <taxon>Pterygota</taxon>
        <taxon>Neoptera</taxon>
        <taxon>Endopterygota</taxon>
        <taxon>Coleoptera</taxon>
        <taxon>Polyphaga</taxon>
        <taxon>Scarabaeiformia</taxon>
        <taxon>Scarabaeidae</taxon>
        <taxon>Melolonthinae</taxon>
        <taxon>Holotrichia</taxon>
    </lineage>
</organism>
<dbReference type="EMBL" id="CM043018">
    <property type="protein sequence ID" value="KAI4463308.1"/>
    <property type="molecule type" value="Genomic_DNA"/>
</dbReference>
<sequence>MFLRKKQLLLETSFKKEDIHAKPTKEGKREKGNYCPWSRSYKNNQAKQSGYSNAIAPIYEQVFKNYKCNLYDNNLVQKYKQELEKHGIKHNSDIVQDVDFIIPPLEGENLEEHFANIAENQCKPYKNILDLLLLRIPPKPEYWVLEPGWTRYAPNSKPEKVDYPLENGVIFDVEVCMSAGQAPTLATAVSINAWYGWVSPSVIVGTSGNLLQVSNILKML</sequence>
<dbReference type="Proteomes" id="UP001056778">
    <property type="component" value="Chromosome 4"/>
</dbReference>